<feature type="compositionally biased region" description="Basic and acidic residues" evidence="1">
    <location>
        <begin position="319"/>
        <end position="338"/>
    </location>
</feature>
<comment type="caution">
    <text evidence="4">The sequence shown here is derived from an EMBL/GenBank/DDBJ whole genome shotgun (WGS) entry which is preliminary data.</text>
</comment>
<keyword evidence="2" id="KW-0812">Transmembrane</keyword>
<keyword evidence="2" id="KW-0472">Membrane</keyword>
<dbReference type="OrthoDB" id="4589222at2759"/>
<dbReference type="STRING" id="100816.A0A175VUA6"/>
<organism evidence="4 5">
    <name type="scientific">Madurella mycetomatis</name>
    <dbReference type="NCBI Taxonomy" id="100816"/>
    <lineage>
        <taxon>Eukaryota</taxon>
        <taxon>Fungi</taxon>
        <taxon>Dikarya</taxon>
        <taxon>Ascomycota</taxon>
        <taxon>Pezizomycotina</taxon>
        <taxon>Sordariomycetes</taxon>
        <taxon>Sordariomycetidae</taxon>
        <taxon>Sordariales</taxon>
        <taxon>Sordariales incertae sedis</taxon>
        <taxon>Madurella</taxon>
    </lineage>
</organism>
<dbReference type="EMBL" id="LCTW02000294">
    <property type="protein sequence ID" value="KXX75098.1"/>
    <property type="molecule type" value="Genomic_DNA"/>
</dbReference>
<name>A0A175VUA6_9PEZI</name>
<evidence type="ECO:0000256" key="1">
    <source>
        <dbReference type="SAM" id="MobiDB-lite"/>
    </source>
</evidence>
<dbReference type="Proteomes" id="UP000078237">
    <property type="component" value="Unassembled WGS sequence"/>
</dbReference>
<reference evidence="4 5" key="1">
    <citation type="journal article" date="2016" name="Genome Announc.">
        <title>Genome Sequence of Madurella mycetomatis mm55, Isolated from a Human Mycetoma Case in Sudan.</title>
        <authorList>
            <person name="Smit S."/>
            <person name="Derks M.F."/>
            <person name="Bervoets S."/>
            <person name="Fahal A."/>
            <person name="van Leeuwen W."/>
            <person name="van Belkum A."/>
            <person name="van de Sande W.W."/>
        </authorList>
    </citation>
    <scope>NUCLEOTIDE SEQUENCE [LARGE SCALE GENOMIC DNA]</scope>
    <source>
        <strain evidence="5">mm55</strain>
    </source>
</reference>
<evidence type="ECO:0000313" key="5">
    <source>
        <dbReference type="Proteomes" id="UP000078237"/>
    </source>
</evidence>
<protein>
    <submittedName>
        <fullName evidence="4">Uncharacterized protein</fullName>
    </submittedName>
</protein>
<gene>
    <name evidence="4" type="ORF">MMYC01_207649</name>
</gene>
<feature type="signal peptide" evidence="3">
    <location>
        <begin position="1"/>
        <end position="19"/>
    </location>
</feature>
<proteinExistence type="predicted"/>
<feature type="compositionally biased region" description="Basic and acidic residues" evidence="1">
    <location>
        <begin position="411"/>
        <end position="420"/>
    </location>
</feature>
<keyword evidence="2" id="KW-1133">Transmembrane helix</keyword>
<dbReference type="AlphaFoldDB" id="A0A175VUA6"/>
<feature type="compositionally biased region" description="Low complexity" evidence="1">
    <location>
        <begin position="385"/>
        <end position="397"/>
    </location>
</feature>
<evidence type="ECO:0000256" key="3">
    <source>
        <dbReference type="SAM" id="SignalP"/>
    </source>
</evidence>
<feature type="compositionally biased region" description="Low complexity" evidence="1">
    <location>
        <begin position="446"/>
        <end position="455"/>
    </location>
</feature>
<keyword evidence="3" id="KW-0732">Signal</keyword>
<evidence type="ECO:0000313" key="4">
    <source>
        <dbReference type="EMBL" id="KXX75098.1"/>
    </source>
</evidence>
<dbReference type="VEuPathDB" id="FungiDB:MMYC01_207649"/>
<feature type="region of interest" description="Disordered" evidence="1">
    <location>
        <begin position="385"/>
        <end position="455"/>
    </location>
</feature>
<feature type="chain" id="PRO_5008043308" evidence="3">
    <location>
        <begin position="20"/>
        <end position="455"/>
    </location>
</feature>
<accession>A0A175VUA6</accession>
<feature type="non-terminal residue" evidence="4">
    <location>
        <position position="455"/>
    </location>
</feature>
<feature type="region of interest" description="Disordered" evidence="1">
    <location>
        <begin position="309"/>
        <end position="338"/>
    </location>
</feature>
<evidence type="ECO:0000256" key="2">
    <source>
        <dbReference type="SAM" id="Phobius"/>
    </source>
</evidence>
<sequence>MSSVWARLAVLGVAFKAFAARKAWTSLANRTSETGLVLASEETDYSKTWTDPIPGTKALVGLQLLDLGRRDCLSNGSNYCFGNNSDFCPDCGNCCIEENYCCGRGKRATILIAQVETSTAVSTVDVTISSAATQTDVIWVTATAVAKNERAVAFEPLQPNGKHRNVASSVTRIPRQAADGPAPTITEYVTETFDITSVSSIIITASTTSTVVTTVYQTNTRVLNAQTTITITSTLTITSYPAAILTITTTASLISPTSSSPPQSLSSQPPTLPTPAIAGIATGGSILAAILGALVVLSIRRRRRRHHTLPPSYLSDSYYDSHHHGDHNRSNLDIHMREPTLPPLPAHFAPAVPAAHHAATYHLPMSYTGRRGPGYHRRDTTTTTITTTTSSTGQTTLVGGGMPGVGPVLGPKKEGEERDGYSYTGVAEVQGSEPTRGGGRVELEGSSPSSSSSPR</sequence>
<feature type="transmembrane region" description="Helical" evidence="2">
    <location>
        <begin position="276"/>
        <end position="297"/>
    </location>
</feature>
<keyword evidence="5" id="KW-1185">Reference proteome</keyword>